<dbReference type="Pfam" id="PF00891">
    <property type="entry name" value="Methyltransf_2"/>
    <property type="match status" value="1"/>
</dbReference>
<dbReference type="InterPro" id="IPR036388">
    <property type="entry name" value="WH-like_DNA-bd_sf"/>
</dbReference>
<evidence type="ECO:0000256" key="4">
    <source>
        <dbReference type="PIRSR" id="PIRSR005739-1"/>
    </source>
</evidence>
<evidence type="ECO:0000256" key="3">
    <source>
        <dbReference type="ARBA" id="ARBA00022691"/>
    </source>
</evidence>
<dbReference type="PANTHER" id="PTHR43712:SF1">
    <property type="entry name" value="HYPOTHETICAL O-METHYLTRANSFERASE (EUROFUNG)-RELATED"/>
    <property type="match status" value="1"/>
</dbReference>
<evidence type="ECO:0000313" key="7">
    <source>
        <dbReference type="EMBL" id="ATY60069.1"/>
    </source>
</evidence>
<feature type="active site" description="Proton acceptor" evidence="4">
    <location>
        <position position="300"/>
    </location>
</feature>
<dbReference type="InterPro" id="IPR001077">
    <property type="entry name" value="COMT_C"/>
</dbReference>
<dbReference type="PROSITE" id="PS51683">
    <property type="entry name" value="SAM_OMT_II"/>
    <property type="match status" value="1"/>
</dbReference>
<dbReference type="GO" id="GO:0046983">
    <property type="term" value="F:protein dimerization activity"/>
    <property type="evidence" value="ECO:0007669"/>
    <property type="project" value="InterPro"/>
</dbReference>
<dbReference type="Proteomes" id="UP000323067">
    <property type="component" value="Chromosome vi"/>
</dbReference>
<dbReference type="VEuPathDB" id="FungiDB:CCM_02106"/>
<evidence type="ECO:0000313" key="8">
    <source>
        <dbReference type="Proteomes" id="UP000323067"/>
    </source>
</evidence>
<evidence type="ECO:0000259" key="6">
    <source>
        <dbReference type="Pfam" id="PF08100"/>
    </source>
</evidence>
<dbReference type="InterPro" id="IPR029063">
    <property type="entry name" value="SAM-dependent_MTases_sf"/>
</dbReference>
<dbReference type="PANTHER" id="PTHR43712">
    <property type="entry name" value="PUTATIVE (AFU_ORTHOLOGUE AFUA_4G14580)-RELATED"/>
    <property type="match status" value="1"/>
</dbReference>
<dbReference type="InterPro" id="IPR012967">
    <property type="entry name" value="COMT_dimerisation"/>
</dbReference>
<proteinExistence type="predicted"/>
<evidence type="ECO:0000256" key="2">
    <source>
        <dbReference type="ARBA" id="ARBA00022679"/>
    </source>
</evidence>
<dbReference type="GO" id="GO:0008171">
    <property type="term" value="F:O-methyltransferase activity"/>
    <property type="evidence" value="ECO:0007669"/>
    <property type="project" value="InterPro"/>
</dbReference>
<dbReference type="OrthoDB" id="2410195at2759"/>
<dbReference type="InterPro" id="IPR036390">
    <property type="entry name" value="WH_DNA-bd_sf"/>
</dbReference>
<keyword evidence="1" id="KW-0489">Methyltransferase</keyword>
<accession>A0A2H4SAD4</accession>
<keyword evidence="3" id="KW-0949">S-adenosyl-L-methionine</keyword>
<dbReference type="Gene3D" id="3.40.50.150">
    <property type="entry name" value="Vaccinia Virus protein VP39"/>
    <property type="match status" value="1"/>
</dbReference>
<reference evidence="7 8" key="1">
    <citation type="journal article" date="2017" name="BMC Genomics">
        <title>Chromosome level assembly and secondary metabolite potential of the parasitic fungus Cordyceps militaris.</title>
        <authorList>
            <person name="Kramer G.J."/>
            <person name="Nodwell J.R."/>
        </authorList>
    </citation>
    <scope>NUCLEOTIDE SEQUENCE [LARGE SCALE GENOMIC DNA]</scope>
    <source>
        <strain evidence="7 8">ATCC 34164</strain>
    </source>
</reference>
<dbReference type="Pfam" id="PF08100">
    <property type="entry name" value="Dimerisation"/>
    <property type="match status" value="1"/>
</dbReference>
<gene>
    <name evidence="7" type="ORF">A9K55_006797</name>
</gene>
<dbReference type="VEuPathDB" id="FungiDB:A9K55_006797"/>
<dbReference type="PIRSF" id="PIRSF005739">
    <property type="entry name" value="O-mtase"/>
    <property type="match status" value="1"/>
</dbReference>
<dbReference type="Gene3D" id="1.10.10.10">
    <property type="entry name" value="Winged helix-like DNA-binding domain superfamily/Winged helix DNA-binding domain"/>
    <property type="match status" value="1"/>
</dbReference>
<feature type="domain" description="O-methyltransferase dimerisation" evidence="6">
    <location>
        <begin position="53"/>
        <end position="127"/>
    </location>
</feature>
<sequence length="409" mass="45360">MDLLNAVRERALAADPTARKAILDQLNSLARELETPQDSMQRLLYQPLTLPIIRAGCDLGLFRRIVDSPAPLSSAQLAEECSSGGDGGKPSPVLLSRLLRYLASIDVVRETAPDRYGATNTTRTLATREWQSAVLYYCDVFIPSFVAIPALLKEQGYQDVDDPADCAFNRAHGTSERIFTWLPTRPSLFADFNRFMSVQRAGMPTWLDVYPYLTTAAARGGGGGPAVPLFVDVGGGVGHQSAALRRALPASVRGRIIVQDQPALLGQALRCEGVEHTAHDFFAPQPVRAARMYYMRNILHDWNDADALRILRCTRLAMGPRSRLLLDEMVMPEAGVHWHAAQLDMLMMAVLAARERTMAQWLQLVRRAGLRLRKVYRYTEYLADSIIECVRDDAPEEEMVGEGGYSASL</sequence>
<dbReference type="AlphaFoldDB" id="A0A2H4SAD4"/>
<dbReference type="SUPFAM" id="SSF46785">
    <property type="entry name" value="Winged helix' DNA-binding domain"/>
    <property type="match status" value="1"/>
</dbReference>
<name>A0A2H4SAD4_CORMI</name>
<dbReference type="EMBL" id="CP023323">
    <property type="protein sequence ID" value="ATY60069.1"/>
    <property type="molecule type" value="Genomic_DNA"/>
</dbReference>
<dbReference type="GO" id="GO:0032259">
    <property type="term" value="P:methylation"/>
    <property type="evidence" value="ECO:0007669"/>
    <property type="project" value="UniProtKB-KW"/>
</dbReference>
<keyword evidence="2" id="KW-0808">Transferase</keyword>
<protein>
    <submittedName>
        <fullName evidence="7">O-family 2</fullName>
    </submittedName>
</protein>
<dbReference type="SUPFAM" id="SSF53335">
    <property type="entry name" value="S-adenosyl-L-methionine-dependent methyltransferases"/>
    <property type="match status" value="1"/>
</dbReference>
<feature type="domain" description="O-methyltransferase C-terminal" evidence="5">
    <location>
        <begin position="165"/>
        <end position="370"/>
    </location>
</feature>
<dbReference type="InterPro" id="IPR016461">
    <property type="entry name" value="COMT-like"/>
</dbReference>
<organism evidence="7 8">
    <name type="scientific">Cordyceps militaris</name>
    <name type="common">Caterpillar fungus</name>
    <name type="synonym">Clavaria militaris</name>
    <dbReference type="NCBI Taxonomy" id="73501"/>
    <lineage>
        <taxon>Eukaryota</taxon>
        <taxon>Fungi</taxon>
        <taxon>Dikarya</taxon>
        <taxon>Ascomycota</taxon>
        <taxon>Pezizomycotina</taxon>
        <taxon>Sordariomycetes</taxon>
        <taxon>Hypocreomycetidae</taxon>
        <taxon>Hypocreales</taxon>
        <taxon>Cordycipitaceae</taxon>
        <taxon>Cordyceps</taxon>
    </lineage>
</organism>
<evidence type="ECO:0000256" key="1">
    <source>
        <dbReference type="ARBA" id="ARBA00022603"/>
    </source>
</evidence>
<evidence type="ECO:0000259" key="5">
    <source>
        <dbReference type="Pfam" id="PF00891"/>
    </source>
</evidence>